<dbReference type="PANTHER" id="PTHR10551">
    <property type="entry name" value="FASCIN"/>
    <property type="match status" value="1"/>
</dbReference>
<dbReference type="InterPro" id="IPR008999">
    <property type="entry name" value="Actin-crosslinking"/>
</dbReference>
<dbReference type="GO" id="GO:0051017">
    <property type="term" value="P:actin filament bundle assembly"/>
    <property type="evidence" value="ECO:0007669"/>
    <property type="project" value="TreeGrafter"/>
</dbReference>
<dbReference type="Proteomes" id="UP000435910">
    <property type="component" value="Unassembled WGS sequence"/>
</dbReference>
<dbReference type="Pfam" id="PF05903">
    <property type="entry name" value="Peptidase_C97"/>
    <property type="match status" value="1"/>
</dbReference>
<dbReference type="GO" id="GO:0008233">
    <property type="term" value="F:peptidase activity"/>
    <property type="evidence" value="ECO:0007669"/>
    <property type="project" value="UniProtKB-KW"/>
</dbReference>
<evidence type="ECO:0000313" key="7">
    <source>
        <dbReference type="Proteomes" id="UP000595038"/>
    </source>
</evidence>
<reference evidence="4 7" key="2">
    <citation type="submission" date="2020-12" db="EMBL/GenBank/DDBJ databases">
        <title>FDA dAtabase for Regulatory Grade micrObial Sequences (FDA-ARGOS): Supporting development and validation of Infectious Disease Dx tests.</title>
        <authorList>
            <person name="Nelson B."/>
            <person name="Plummer A."/>
            <person name="Tallon L."/>
            <person name="Sadzewicz L."/>
            <person name="Zhao X."/>
            <person name="Boylan J."/>
            <person name="Ott S."/>
            <person name="Bowen H."/>
            <person name="Vavikolanu K."/>
            <person name="Mehta A."/>
            <person name="Aluvathingal J."/>
            <person name="Nadendla S."/>
            <person name="Myers T."/>
            <person name="Yan Y."/>
            <person name="Sichtig H."/>
        </authorList>
    </citation>
    <scope>NUCLEOTIDE SEQUENCE [LARGE SCALE GENOMIC DNA]</scope>
    <source>
        <strain evidence="4 7">FDAARGOS_923</strain>
    </source>
</reference>
<dbReference type="Pfam" id="PF25490">
    <property type="entry name" value="DUF7910"/>
    <property type="match status" value="1"/>
</dbReference>
<dbReference type="PROSITE" id="PS51858">
    <property type="entry name" value="PPPDE"/>
    <property type="match status" value="1"/>
</dbReference>
<dbReference type="GO" id="GO:0006508">
    <property type="term" value="P:proteolysis"/>
    <property type="evidence" value="ECO:0007669"/>
    <property type="project" value="UniProtKB-KW"/>
</dbReference>
<dbReference type="Gene3D" id="3.90.1720.30">
    <property type="entry name" value="PPPDE domains"/>
    <property type="match status" value="1"/>
</dbReference>
<dbReference type="SUPFAM" id="SSF50405">
    <property type="entry name" value="Actin-crosslinking proteins"/>
    <property type="match status" value="1"/>
</dbReference>
<dbReference type="AlphaFoldDB" id="A0A415JDJ8"/>
<evidence type="ECO:0000313" key="5">
    <source>
        <dbReference type="EMBL" id="TWL23713.1"/>
    </source>
</evidence>
<accession>A0A415JDJ8</accession>
<keyword evidence="1" id="KW-0645">Protease</keyword>
<dbReference type="GO" id="GO:0007163">
    <property type="term" value="P:establishment or maintenance of cell polarity"/>
    <property type="evidence" value="ECO:0007669"/>
    <property type="project" value="TreeGrafter"/>
</dbReference>
<name>A0A415JDJ8_BACLI</name>
<evidence type="ECO:0000313" key="4">
    <source>
        <dbReference type="EMBL" id="QPR74896.1"/>
    </source>
</evidence>
<dbReference type="Gene3D" id="2.80.10.50">
    <property type="match status" value="1"/>
</dbReference>
<dbReference type="GO" id="GO:0015629">
    <property type="term" value="C:actin cytoskeleton"/>
    <property type="evidence" value="ECO:0007669"/>
    <property type="project" value="TreeGrafter"/>
</dbReference>
<dbReference type="EMBL" id="CP065647">
    <property type="protein sequence ID" value="QPR74896.1"/>
    <property type="molecule type" value="Genomic_DNA"/>
</dbReference>
<keyword evidence="2" id="KW-0378">Hydrolase</keyword>
<dbReference type="InterPro" id="IPR010431">
    <property type="entry name" value="Fascin"/>
</dbReference>
<protein>
    <recommendedName>
        <fullName evidence="3">PPPDE domain-containing protein</fullName>
    </recommendedName>
</protein>
<dbReference type="GO" id="GO:0005737">
    <property type="term" value="C:cytoplasm"/>
    <property type="evidence" value="ECO:0007669"/>
    <property type="project" value="TreeGrafter"/>
</dbReference>
<dbReference type="InterPro" id="IPR057232">
    <property type="entry name" value="DUF7910"/>
</dbReference>
<dbReference type="SMART" id="SM01179">
    <property type="entry name" value="DUF862"/>
    <property type="match status" value="1"/>
</dbReference>
<dbReference type="CDD" id="cd00257">
    <property type="entry name" value="beta-trefoil_FSCN-like"/>
    <property type="match status" value="1"/>
</dbReference>
<sequence length="314" mass="35606">MVIPNVGESTRICLQTWMGTYVCAENGGGDLVVVNRPEAKEWETFELNRLDEDHITLKAHNGQYLCAENGGGTIIVANRGEAHEWEKFGLFIDHNGLVSLSVHNGQFLCAESTGVLMANRNEPKEWEAFRIVDPSNSNIEQTRIEVNVYKIVSAPFWHTGTVIDGREYYFQDNNQVETCNPSGMDLKHHRTMVRIVPGNLDKAKATLESVINRWNGTRYDVAGHNCNFFTDDLIKSLGAPGLDQEYLNASGLAKGLRQVPGGATVQELIVKWPITDKRLDQAFMDDLQRLARLPDDIRKEIVRFFDRIRFPWSW</sequence>
<evidence type="ECO:0000259" key="3">
    <source>
        <dbReference type="PROSITE" id="PS51858"/>
    </source>
</evidence>
<dbReference type="PANTHER" id="PTHR10551:SF9">
    <property type="entry name" value="FASCIN-2"/>
    <property type="match status" value="1"/>
</dbReference>
<proteinExistence type="predicted"/>
<dbReference type="GO" id="GO:0051015">
    <property type="term" value="F:actin filament binding"/>
    <property type="evidence" value="ECO:0007669"/>
    <property type="project" value="InterPro"/>
</dbReference>
<evidence type="ECO:0000256" key="1">
    <source>
        <dbReference type="ARBA" id="ARBA00022670"/>
    </source>
</evidence>
<dbReference type="InterPro" id="IPR042266">
    <property type="entry name" value="PPPDE_sf"/>
</dbReference>
<dbReference type="EMBL" id="NILC01000028">
    <property type="protein sequence ID" value="TWL23713.1"/>
    <property type="molecule type" value="Genomic_DNA"/>
</dbReference>
<gene>
    <name evidence="5" type="ORF">CHCC16736_1421</name>
    <name evidence="4" type="ORF">I6G80_11910</name>
</gene>
<organism evidence="5 6">
    <name type="scientific">Bacillus licheniformis</name>
    <dbReference type="NCBI Taxonomy" id="1402"/>
    <lineage>
        <taxon>Bacteria</taxon>
        <taxon>Bacillati</taxon>
        <taxon>Bacillota</taxon>
        <taxon>Bacilli</taxon>
        <taxon>Bacillales</taxon>
        <taxon>Bacillaceae</taxon>
        <taxon>Bacillus</taxon>
    </lineage>
</organism>
<dbReference type="RefSeq" id="WP_017474328.1">
    <property type="nucleotide sequence ID" value="NZ_BEXU01000010.1"/>
</dbReference>
<reference evidence="5 6" key="1">
    <citation type="submission" date="2019-06" db="EMBL/GenBank/DDBJ databases">
        <title>Genome sequence analysis of &gt;100 Bacillus licheniformis strains suggests intrinsic resistance to this species.</title>
        <authorList>
            <person name="Wels M."/>
            <person name="Siezen R.J."/>
            <person name="Johansen E."/>
            <person name="Stuer-Lauridsen B."/>
            <person name="Bjerre K."/>
            <person name="Nielsen B.K.K."/>
        </authorList>
    </citation>
    <scope>NUCLEOTIDE SEQUENCE [LARGE SCALE GENOMIC DNA]</scope>
    <source>
        <strain evidence="5 6">BAC-16736</strain>
    </source>
</reference>
<evidence type="ECO:0000256" key="2">
    <source>
        <dbReference type="ARBA" id="ARBA00022801"/>
    </source>
</evidence>
<feature type="domain" description="PPPDE" evidence="3">
    <location>
        <begin position="142"/>
        <end position="261"/>
    </location>
</feature>
<dbReference type="Proteomes" id="UP000595038">
    <property type="component" value="Chromosome"/>
</dbReference>
<dbReference type="InterPro" id="IPR008580">
    <property type="entry name" value="PPPDE_dom"/>
</dbReference>
<dbReference type="GO" id="GO:0016477">
    <property type="term" value="P:cell migration"/>
    <property type="evidence" value="ECO:0007669"/>
    <property type="project" value="TreeGrafter"/>
</dbReference>
<evidence type="ECO:0000313" key="6">
    <source>
        <dbReference type="Proteomes" id="UP000435910"/>
    </source>
</evidence>